<proteinExistence type="predicted"/>
<accession>A0A4V2JFB8</accession>
<name>A0A4V2JFB8_9BURK</name>
<gene>
    <name evidence="2" type="ORF">EYS42_15920</name>
</gene>
<dbReference type="OrthoDB" id="2624119at2"/>
<reference evidence="2 3" key="1">
    <citation type="submission" date="2019-02" db="EMBL/GenBank/DDBJ databases">
        <title>Aquabacterium sp. strain KMB7.</title>
        <authorList>
            <person name="Chen W.-M."/>
        </authorList>
    </citation>
    <scope>NUCLEOTIDE SEQUENCE [LARGE SCALE GENOMIC DNA]</scope>
    <source>
        <strain evidence="2 3">KMB7</strain>
    </source>
</reference>
<keyword evidence="3" id="KW-1185">Reference proteome</keyword>
<protein>
    <submittedName>
        <fullName evidence="2">Uncharacterized protein</fullName>
    </submittedName>
</protein>
<comment type="caution">
    <text evidence="2">The sequence shown here is derived from an EMBL/GenBank/DDBJ whole genome shotgun (WGS) entry which is preliminary data.</text>
</comment>
<feature type="region of interest" description="Disordered" evidence="1">
    <location>
        <begin position="61"/>
        <end position="80"/>
    </location>
</feature>
<sequence>MKPITPQQAEQVTGALRLTTLAIGEEGGKPPVITSKVRGEEMATTLAVGEEGGGPIVTTLALGEEGGSTSGATTSALGSF</sequence>
<dbReference type="EMBL" id="SIXI01000008">
    <property type="protein sequence ID" value="TBO27920.1"/>
    <property type="molecule type" value="Genomic_DNA"/>
</dbReference>
<evidence type="ECO:0000313" key="2">
    <source>
        <dbReference type="EMBL" id="TBO27920.1"/>
    </source>
</evidence>
<dbReference type="Proteomes" id="UP000292120">
    <property type="component" value="Unassembled WGS sequence"/>
</dbReference>
<evidence type="ECO:0000313" key="3">
    <source>
        <dbReference type="Proteomes" id="UP000292120"/>
    </source>
</evidence>
<dbReference type="RefSeq" id="WP_130969189.1">
    <property type="nucleotide sequence ID" value="NZ_SIXI01000008.1"/>
</dbReference>
<evidence type="ECO:0000256" key="1">
    <source>
        <dbReference type="SAM" id="MobiDB-lite"/>
    </source>
</evidence>
<feature type="compositionally biased region" description="Low complexity" evidence="1">
    <location>
        <begin position="70"/>
        <end position="80"/>
    </location>
</feature>
<organism evidence="2 3">
    <name type="scientific">Aquabacterium lacunae</name>
    <dbReference type="NCBI Taxonomy" id="2528630"/>
    <lineage>
        <taxon>Bacteria</taxon>
        <taxon>Pseudomonadati</taxon>
        <taxon>Pseudomonadota</taxon>
        <taxon>Betaproteobacteria</taxon>
        <taxon>Burkholderiales</taxon>
        <taxon>Aquabacterium</taxon>
    </lineage>
</organism>
<dbReference type="AlphaFoldDB" id="A0A4V2JFB8"/>